<organism evidence="1 2">
    <name type="scientific">Drosophila guanche</name>
    <name type="common">Fruit fly</name>
    <dbReference type="NCBI Taxonomy" id="7266"/>
    <lineage>
        <taxon>Eukaryota</taxon>
        <taxon>Metazoa</taxon>
        <taxon>Ecdysozoa</taxon>
        <taxon>Arthropoda</taxon>
        <taxon>Hexapoda</taxon>
        <taxon>Insecta</taxon>
        <taxon>Pterygota</taxon>
        <taxon>Neoptera</taxon>
        <taxon>Endopterygota</taxon>
        <taxon>Diptera</taxon>
        <taxon>Brachycera</taxon>
        <taxon>Muscomorpha</taxon>
        <taxon>Ephydroidea</taxon>
        <taxon>Drosophilidae</taxon>
        <taxon>Drosophila</taxon>
        <taxon>Sophophora</taxon>
    </lineage>
</organism>
<dbReference type="Proteomes" id="UP000268350">
    <property type="component" value="Unassembled WGS sequence"/>
</dbReference>
<dbReference type="OrthoDB" id="336747at2759"/>
<proteinExistence type="predicted"/>
<gene>
    <name evidence="1" type="ORF">DGUA_6G017720</name>
</gene>
<accession>A0A3B0JKV3</accession>
<dbReference type="EMBL" id="OUUW01000007">
    <property type="protein sequence ID" value="SPP82954.1"/>
    <property type="molecule type" value="Genomic_DNA"/>
</dbReference>
<evidence type="ECO:0000313" key="1">
    <source>
        <dbReference type="EMBL" id="SPP82954.1"/>
    </source>
</evidence>
<protein>
    <submittedName>
        <fullName evidence="1">Uncharacterized protein</fullName>
    </submittedName>
</protein>
<name>A0A3B0JKV3_DROGU</name>
<dbReference type="OMA" id="QEQVCCC"/>
<dbReference type="AlphaFoldDB" id="A0A3B0JKV3"/>
<keyword evidence="2" id="KW-1185">Reference proteome</keyword>
<feature type="non-terminal residue" evidence="1">
    <location>
        <position position="282"/>
    </location>
</feature>
<sequence>MAANDERQEQVCCCCGCCCSGSTAAAVIALGNAASAPQPQPHLEVFQWIGLETAELLPAYVTRYYNSLHHQMATKRVNEANQDSFTVDHYCGGGGGGETQGPGSAAGGSGGAAGGCPGASAGAGGGGCASTAGQWSGGGGGVTASTGGCGIGMCQHHGLTSQSLMSGGSHISLLGSSGSSGMSGSGVGSSGQGIPQCSAAAADAAMMASGHCRSMSGLSSISMSAPPCPPPPALFNPCSSAMSLQQAAAAAASSRWGPRTSCPVHSPFRVRVPNGSICSGHQ</sequence>
<reference evidence="2" key="1">
    <citation type="submission" date="2018-01" db="EMBL/GenBank/DDBJ databases">
        <authorList>
            <person name="Alioto T."/>
            <person name="Alioto T."/>
        </authorList>
    </citation>
    <scope>NUCLEOTIDE SEQUENCE [LARGE SCALE GENOMIC DNA]</scope>
</reference>
<evidence type="ECO:0000313" key="2">
    <source>
        <dbReference type="Proteomes" id="UP000268350"/>
    </source>
</evidence>